<dbReference type="GO" id="GO:0046872">
    <property type="term" value="F:metal ion binding"/>
    <property type="evidence" value="ECO:0007669"/>
    <property type="project" value="UniProtKB-KW"/>
</dbReference>
<dbReference type="SUPFAM" id="SSF52440">
    <property type="entry name" value="PreATP-grasp domain"/>
    <property type="match status" value="1"/>
</dbReference>
<keyword evidence="13 18" id="KW-0133">Cell shape</keyword>
<keyword evidence="16 18" id="KW-0961">Cell wall biogenesis/degradation</keyword>
<comment type="catalytic activity">
    <reaction evidence="17 18">
        <text>2 D-alanine + ATP = D-alanyl-D-alanine + ADP + phosphate + H(+)</text>
        <dbReference type="Rhea" id="RHEA:11224"/>
        <dbReference type="ChEBI" id="CHEBI:15378"/>
        <dbReference type="ChEBI" id="CHEBI:30616"/>
        <dbReference type="ChEBI" id="CHEBI:43474"/>
        <dbReference type="ChEBI" id="CHEBI:57416"/>
        <dbReference type="ChEBI" id="CHEBI:57822"/>
        <dbReference type="ChEBI" id="CHEBI:456216"/>
        <dbReference type="EC" id="6.3.2.4"/>
    </reaction>
</comment>
<dbReference type="GO" id="GO:0005524">
    <property type="term" value="F:ATP binding"/>
    <property type="evidence" value="ECO:0007669"/>
    <property type="project" value="UniProtKB-UniRule"/>
</dbReference>
<dbReference type="EMBL" id="DRLF01000329">
    <property type="protein sequence ID" value="HEC07081.1"/>
    <property type="molecule type" value="Genomic_DNA"/>
</dbReference>
<feature type="active site" evidence="19">
    <location>
        <position position="21"/>
    </location>
</feature>
<dbReference type="Proteomes" id="UP000886339">
    <property type="component" value="Unassembled WGS sequence"/>
</dbReference>
<evidence type="ECO:0000256" key="7">
    <source>
        <dbReference type="ARBA" id="ARBA00022490"/>
    </source>
</evidence>
<dbReference type="NCBIfam" id="TIGR01205">
    <property type="entry name" value="D_ala_D_alaTIGR"/>
    <property type="match status" value="1"/>
</dbReference>
<comment type="similarity">
    <text evidence="5 18">Belongs to the D-alanine--D-alanine ligase family.</text>
</comment>
<dbReference type="InterPro" id="IPR011095">
    <property type="entry name" value="Dala_Dala_lig_C"/>
</dbReference>
<dbReference type="GO" id="GO:0071555">
    <property type="term" value="P:cell wall organization"/>
    <property type="evidence" value="ECO:0007669"/>
    <property type="project" value="UniProtKB-KW"/>
</dbReference>
<dbReference type="Pfam" id="PF01820">
    <property type="entry name" value="Dala_Dala_lig_N"/>
    <property type="match status" value="1"/>
</dbReference>
<dbReference type="GO" id="GO:0008360">
    <property type="term" value="P:regulation of cell shape"/>
    <property type="evidence" value="ECO:0007669"/>
    <property type="project" value="UniProtKB-KW"/>
</dbReference>
<name>A0A831RWP1_9GAMM</name>
<reference evidence="23" key="1">
    <citation type="journal article" date="2020" name="mSystems">
        <title>Genome- and Community-Level Interaction Insights into Carbon Utilization and Element Cycling Functions of Hydrothermarchaeota in Hydrothermal Sediment.</title>
        <authorList>
            <person name="Zhou Z."/>
            <person name="Liu Y."/>
            <person name="Xu W."/>
            <person name="Pan J."/>
            <person name="Luo Z.H."/>
            <person name="Li M."/>
        </authorList>
    </citation>
    <scope>NUCLEOTIDE SEQUENCE [LARGE SCALE GENOMIC DNA]</scope>
    <source>
        <strain evidence="23">HyVt-458</strain>
    </source>
</reference>
<dbReference type="NCBIfam" id="NF002378">
    <property type="entry name" value="PRK01372.1"/>
    <property type="match status" value="1"/>
</dbReference>
<evidence type="ECO:0000256" key="5">
    <source>
        <dbReference type="ARBA" id="ARBA00010871"/>
    </source>
</evidence>
<protein>
    <recommendedName>
        <fullName evidence="6 18">D-alanine--D-alanine ligase</fullName>
        <ecNumber evidence="6 18">6.3.2.4</ecNumber>
    </recommendedName>
    <alternativeName>
        <fullName evidence="18">D-Ala-D-Ala ligase</fullName>
    </alternativeName>
    <alternativeName>
        <fullName evidence="18">D-alanylalanine synthetase</fullName>
    </alternativeName>
</protein>
<dbReference type="PROSITE" id="PS00844">
    <property type="entry name" value="DALA_DALA_LIGASE_2"/>
    <property type="match status" value="1"/>
</dbReference>
<comment type="function">
    <text evidence="2 18">Cell wall formation.</text>
</comment>
<keyword evidence="14 18" id="KW-0573">Peptidoglycan synthesis</keyword>
<evidence type="ECO:0000256" key="19">
    <source>
        <dbReference type="PIRSR" id="PIRSR039102-1"/>
    </source>
</evidence>
<evidence type="ECO:0000256" key="18">
    <source>
        <dbReference type="HAMAP-Rule" id="MF_00047"/>
    </source>
</evidence>
<accession>A0A831RWP1</accession>
<evidence type="ECO:0000256" key="16">
    <source>
        <dbReference type="ARBA" id="ARBA00023316"/>
    </source>
</evidence>
<comment type="subcellular location">
    <subcellularLocation>
        <location evidence="3 18">Cytoplasm</location>
    </subcellularLocation>
</comment>
<dbReference type="Pfam" id="PF07478">
    <property type="entry name" value="Dala_Dala_lig_C"/>
    <property type="match status" value="1"/>
</dbReference>
<keyword evidence="12 20" id="KW-0460">Magnesium</keyword>
<comment type="cofactor">
    <cofactor evidence="20">
        <name>Mg(2+)</name>
        <dbReference type="ChEBI" id="CHEBI:18420"/>
    </cofactor>
    <cofactor evidence="20">
        <name>Mn(2+)</name>
        <dbReference type="ChEBI" id="CHEBI:29035"/>
    </cofactor>
    <text evidence="20">Binds 2 magnesium or manganese ions per subunit.</text>
</comment>
<feature type="binding site" evidence="20">
    <location>
        <position position="268"/>
    </location>
    <ligand>
        <name>Mg(2+)</name>
        <dbReference type="ChEBI" id="CHEBI:18420"/>
        <label>1</label>
    </ligand>
</feature>
<evidence type="ECO:0000256" key="14">
    <source>
        <dbReference type="ARBA" id="ARBA00022984"/>
    </source>
</evidence>
<dbReference type="FunFam" id="3.40.50.20:FF:000013">
    <property type="entry name" value="D-alanine--D-alanine ligase"/>
    <property type="match status" value="1"/>
</dbReference>
<dbReference type="Gene3D" id="3.40.50.20">
    <property type="match status" value="1"/>
</dbReference>
<evidence type="ECO:0000256" key="6">
    <source>
        <dbReference type="ARBA" id="ARBA00012216"/>
    </source>
</evidence>
<comment type="cofactor">
    <cofactor evidence="1">
        <name>Mn(2+)</name>
        <dbReference type="ChEBI" id="CHEBI:29035"/>
    </cofactor>
</comment>
<comment type="pathway">
    <text evidence="4 18">Cell wall biogenesis; peptidoglycan biosynthesis.</text>
</comment>
<evidence type="ECO:0000256" key="8">
    <source>
        <dbReference type="ARBA" id="ARBA00022598"/>
    </source>
</evidence>
<feature type="active site" evidence="19">
    <location>
        <position position="148"/>
    </location>
</feature>
<dbReference type="GO" id="GO:0009252">
    <property type="term" value="P:peptidoglycan biosynthetic process"/>
    <property type="evidence" value="ECO:0007669"/>
    <property type="project" value="UniProtKB-UniRule"/>
</dbReference>
<evidence type="ECO:0000256" key="20">
    <source>
        <dbReference type="PIRSR" id="PIRSR039102-3"/>
    </source>
</evidence>
<feature type="active site" evidence="19">
    <location>
        <position position="279"/>
    </location>
</feature>
<evidence type="ECO:0000256" key="15">
    <source>
        <dbReference type="ARBA" id="ARBA00023211"/>
    </source>
</evidence>
<evidence type="ECO:0000313" key="23">
    <source>
        <dbReference type="EMBL" id="HEC07081.1"/>
    </source>
</evidence>
<evidence type="ECO:0000256" key="21">
    <source>
        <dbReference type="PROSITE-ProRule" id="PRU00409"/>
    </source>
</evidence>
<dbReference type="HAMAP" id="MF_00047">
    <property type="entry name" value="Dala_Dala_lig"/>
    <property type="match status" value="1"/>
</dbReference>
<evidence type="ECO:0000256" key="1">
    <source>
        <dbReference type="ARBA" id="ARBA00001936"/>
    </source>
</evidence>
<keyword evidence="15 20" id="KW-0464">Manganese</keyword>
<dbReference type="InterPro" id="IPR005905">
    <property type="entry name" value="D_ala_D_ala"/>
</dbReference>
<dbReference type="PIRSF" id="PIRSF039102">
    <property type="entry name" value="Ddl/VanB"/>
    <property type="match status" value="1"/>
</dbReference>
<organism evidence="23">
    <name type="scientific">Thiolapillus brandeum</name>
    <dbReference type="NCBI Taxonomy" id="1076588"/>
    <lineage>
        <taxon>Bacteria</taxon>
        <taxon>Pseudomonadati</taxon>
        <taxon>Pseudomonadota</taxon>
        <taxon>Gammaproteobacteria</taxon>
        <taxon>Chromatiales</taxon>
        <taxon>Sedimenticolaceae</taxon>
        <taxon>Thiolapillus</taxon>
    </lineage>
</organism>
<dbReference type="Gene3D" id="3.30.470.20">
    <property type="entry name" value="ATP-grasp fold, B domain"/>
    <property type="match status" value="1"/>
</dbReference>
<dbReference type="InterPro" id="IPR011761">
    <property type="entry name" value="ATP-grasp"/>
</dbReference>
<evidence type="ECO:0000256" key="11">
    <source>
        <dbReference type="ARBA" id="ARBA00022840"/>
    </source>
</evidence>
<evidence type="ECO:0000256" key="10">
    <source>
        <dbReference type="ARBA" id="ARBA00022741"/>
    </source>
</evidence>
<keyword evidence="11 21" id="KW-0067">ATP-binding</keyword>
<evidence type="ECO:0000256" key="3">
    <source>
        <dbReference type="ARBA" id="ARBA00004496"/>
    </source>
</evidence>
<dbReference type="GO" id="GO:0005829">
    <property type="term" value="C:cytosol"/>
    <property type="evidence" value="ECO:0007669"/>
    <property type="project" value="TreeGrafter"/>
</dbReference>
<comment type="caution">
    <text evidence="23">The sequence shown here is derived from an EMBL/GenBank/DDBJ whole genome shotgun (WGS) entry which is preliminary data.</text>
</comment>
<evidence type="ECO:0000256" key="2">
    <source>
        <dbReference type="ARBA" id="ARBA00003921"/>
    </source>
</evidence>
<keyword evidence="7 18" id="KW-0963">Cytoplasm</keyword>
<evidence type="ECO:0000259" key="22">
    <source>
        <dbReference type="PROSITE" id="PS50975"/>
    </source>
</evidence>
<dbReference type="EC" id="6.3.2.4" evidence="6 18"/>
<evidence type="ECO:0000256" key="4">
    <source>
        <dbReference type="ARBA" id="ARBA00004752"/>
    </source>
</evidence>
<evidence type="ECO:0000256" key="13">
    <source>
        <dbReference type="ARBA" id="ARBA00022960"/>
    </source>
</evidence>
<dbReference type="PANTHER" id="PTHR23132">
    <property type="entry name" value="D-ALANINE--D-ALANINE LIGASE"/>
    <property type="match status" value="1"/>
</dbReference>
<keyword evidence="9 20" id="KW-0479">Metal-binding</keyword>
<dbReference type="Gene3D" id="3.30.1490.20">
    <property type="entry name" value="ATP-grasp fold, A domain"/>
    <property type="match status" value="1"/>
</dbReference>
<feature type="domain" description="ATP-grasp" evidence="22">
    <location>
        <begin position="107"/>
        <end position="301"/>
    </location>
</feature>
<gene>
    <name evidence="18" type="primary">ddl</name>
    <name evidence="23" type="ORF">ENJ12_09525</name>
</gene>
<dbReference type="InterPro" id="IPR016185">
    <property type="entry name" value="PreATP-grasp_dom_sf"/>
</dbReference>
<evidence type="ECO:0000256" key="12">
    <source>
        <dbReference type="ARBA" id="ARBA00022842"/>
    </source>
</evidence>
<dbReference type="PROSITE" id="PS50975">
    <property type="entry name" value="ATP_GRASP"/>
    <property type="match status" value="1"/>
</dbReference>
<proteinExistence type="inferred from homology"/>
<keyword evidence="10 21" id="KW-0547">Nucleotide-binding</keyword>
<dbReference type="PANTHER" id="PTHR23132:SF23">
    <property type="entry name" value="D-ALANINE--D-ALANINE LIGASE B"/>
    <property type="match status" value="1"/>
</dbReference>
<dbReference type="PROSITE" id="PS00843">
    <property type="entry name" value="DALA_DALA_LIGASE_1"/>
    <property type="match status" value="1"/>
</dbReference>
<dbReference type="FunFam" id="3.30.470.20:FF:000008">
    <property type="entry name" value="D-alanine--D-alanine ligase"/>
    <property type="match status" value="1"/>
</dbReference>
<feature type="binding site" evidence="20">
    <location>
        <position position="268"/>
    </location>
    <ligand>
        <name>Mg(2+)</name>
        <dbReference type="ChEBI" id="CHEBI:18420"/>
        <label>2</label>
    </ligand>
</feature>
<keyword evidence="8 18" id="KW-0436">Ligase</keyword>
<sequence length="308" mass="33040">MTVRPQNFGRVAVLMGGWSAEREVSLVSGAAVLAGLQERGVDAHGIDVGRDICKVLKSGNFDRAFIVLHGRGGEDGVIQGVLETLELPYTGTGVLGSALAMDKARSKRLWSGMGLPTPEYILIRGEEDLDTAGALGFPLMVKPVHEGSSIGISKVGDATALQRGWVMARQFDQEVLAERWIDGKEYTVTVLDGEALPVIRLETPHDIYDYAAKYEVDTTGYFIPSGLSEAAEAGMQELALRAFRAVGASGWGRVDIMVDDQGQPWLVEVNTVPGMTGHSLVPMAAAAAGMDFPALVWRILSATLEKKQ</sequence>
<dbReference type="SUPFAM" id="SSF56059">
    <property type="entry name" value="Glutathione synthetase ATP-binding domain-like"/>
    <property type="match status" value="1"/>
</dbReference>
<dbReference type="UniPathway" id="UPA00219"/>
<feature type="binding site" evidence="20">
    <location>
        <position position="255"/>
    </location>
    <ligand>
        <name>Mg(2+)</name>
        <dbReference type="ChEBI" id="CHEBI:18420"/>
        <label>1</label>
    </ligand>
</feature>
<dbReference type="GO" id="GO:0008716">
    <property type="term" value="F:D-alanine-D-alanine ligase activity"/>
    <property type="evidence" value="ECO:0007669"/>
    <property type="project" value="UniProtKB-UniRule"/>
</dbReference>
<dbReference type="AlphaFoldDB" id="A0A831RWP1"/>
<evidence type="ECO:0000256" key="17">
    <source>
        <dbReference type="ARBA" id="ARBA00047614"/>
    </source>
</evidence>
<dbReference type="InterPro" id="IPR000291">
    <property type="entry name" value="D-Ala_lig_Van_CS"/>
</dbReference>
<feature type="binding site" evidence="20">
    <location>
        <position position="270"/>
    </location>
    <ligand>
        <name>Mg(2+)</name>
        <dbReference type="ChEBI" id="CHEBI:18420"/>
        <label>2</label>
    </ligand>
</feature>
<evidence type="ECO:0000256" key="9">
    <source>
        <dbReference type="ARBA" id="ARBA00022723"/>
    </source>
</evidence>
<dbReference type="InterPro" id="IPR011127">
    <property type="entry name" value="Dala_Dala_lig_N"/>
</dbReference>
<dbReference type="InterPro" id="IPR013815">
    <property type="entry name" value="ATP_grasp_subdomain_1"/>
</dbReference>